<dbReference type="SUPFAM" id="SSF51984">
    <property type="entry name" value="MurCD N-terminal domain"/>
    <property type="match status" value="1"/>
</dbReference>
<dbReference type="InterPro" id="IPR036565">
    <property type="entry name" value="Mur-like_cat_sf"/>
</dbReference>
<keyword evidence="2" id="KW-0132">Cell division</keyword>
<dbReference type="InterPro" id="IPR036615">
    <property type="entry name" value="Mur_ligase_C_dom_sf"/>
</dbReference>
<dbReference type="GO" id="GO:0008360">
    <property type="term" value="P:regulation of cell shape"/>
    <property type="evidence" value="ECO:0007669"/>
    <property type="project" value="UniProtKB-KW"/>
</dbReference>
<evidence type="ECO:0000259" key="11">
    <source>
        <dbReference type="Pfam" id="PF08245"/>
    </source>
</evidence>
<keyword evidence="7" id="KW-0131">Cell cycle</keyword>
<proteinExistence type="predicted"/>
<dbReference type="InterPro" id="IPR050061">
    <property type="entry name" value="MurCDEF_pg_biosynth"/>
</dbReference>
<evidence type="ECO:0000256" key="5">
    <source>
        <dbReference type="ARBA" id="ARBA00022960"/>
    </source>
</evidence>
<organism evidence="12 13">
    <name type="scientific">Tardibacter chloracetimidivorans</name>
    <dbReference type="NCBI Taxonomy" id="1921510"/>
    <lineage>
        <taxon>Bacteria</taxon>
        <taxon>Pseudomonadati</taxon>
        <taxon>Pseudomonadota</taxon>
        <taxon>Alphaproteobacteria</taxon>
        <taxon>Sphingomonadales</taxon>
        <taxon>Sphingomonadaceae</taxon>
        <taxon>Tardibacter</taxon>
    </lineage>
</organism>
<dbReference type="Pfam" id="PF08245">
    <property type="entry name" value="Mur_ligase_M"/>
    <property type="match status" value="1"/>
</dbReference>
<keyword evidence="13" id="KW-1185">Reference proteome</keyword>
<dbReference type="GO" id="GO:0009252">
    <property type="term" value="P:peptidoglycan biosynthetic process"/>
    <property type="evidence" value="ECO:0007669"/>
    <property type="project" value="UniProtKB-KW"/>
</dbReference>
<dbReference type="Gene3D" id="3.90.190.20">
    <property type="entry name" value="Mur ligase, C-terminal domain"/>
    <property type="match status" value="1"/>
</dbReference>
<evidence type="ECO:0000259" key="10">
    <source>
        <dbReference type="Pfam" id="PF02875"/>
    </source>
</evidence>
<dbReference type="PANTHER" id="PTHR43445">
    <property type="entry name" value="UDP-N-ACETYLMURAMATE--L-ALANINE LIGASE-RELATED"/>
    <property type="match status" value="1"/>
</dbReference>
<sequence length="472" mass="49533">MNETSSYFFCGIGGSGMLPLASIVAANGARVAGSDRSLDQGRTPSKFDYLRDQGIALFPQDGSGITSPDQILVTSAAVEESIPDVQAGRRLGLRHLTRPQLLAELVNAAPTSIAVGGTSGKSTVTGMIGWILHATGRNPTIMNGAVMKNFVTPETPFASALVGDGGMFVSEVDESDGSIALYRPTVALLNNISLDHKSMDELRQLFGEFLDRAEIAVLNLDDPETARLAAALPPEVRRLTYGFTQGAGLRGGYVAEEPLAVSFEVTCRGSGETFTTRLKVPGRHNALNALAAIAATSMVGVPLPEAAVALASFTGLKRRFEVAGTAGDVTVIDDFGHNPDKIAATLAALHAFPGRLLVMFQPHGYGPLKVMKDALIAGFARDLAVDDLLIMPDPAYFGGSVSREVGSADIVAGVSAAGRHAVHIPDRATCGDRLVELAQPGDRIVVMGARDDTLSEFAAALVERLKARVCPV</sequence>
<evidence type="ECO:0000259" key="9">
    <source>
        <dbReference type="Pfam" id="PF01225"/>
    </source>
</evidence>
<dbReference type="EMBL" id="CP018221">
    <property type="protein sequence ID" value="API59099.1"/>
    <property type="molecule type" value="Genomic_DNA"/>
</dbReference>
<gene>
    <name evidence="12" type="ORF">BSL82_07075</name>
</gene>
<name>A0A1L3ZU34_9SPHN</name>
<dbReference type="InterPro" id="IPR004101">
    <property type="entry name" value="Mur_ligase_C"/>
</dbReference>
<evidence type="ECO:0000256" key="2">
    <source>
        <dbReference type="ARBA" id="ARBA00022618"/>
    </source>
</evidence>
<dbReference type="Pfam" id="PF02875">
    <property type="entry name" value="Mur_ligase_C"/>
    <property type="match status" value="1"/>
</dbReference>
<feature type="domain" description="Mur ligase central" evidence="11">
    <location>
        <begin position="115"/>
        <end position="295"/>
    </location>
</feature>
<dbReference type="AlphaFoldDB" id="A0A1L3ZU34"/>
<accession>A0A1L3ZU34</accession>
<dbReference type="Gene3D" id="3.40.1190.10">
    <property type="entry name" value="Mur-like, catalytic domain"/>
    <property type="match status" value="1"/>
</dbReference>
<dbReference type="InterPro" id="IPR013221">
    <property type="entry name" value="Mur_ligase_cen"/>
</dbReference>
<reference evidence="13" key="1">
    <citation type="submission" date="2016-11" db="EMBL/GenBank/DDBJ databases">
        <title>Complete Genome Sequence of alachlor-degrading Sphingomonas sp. strain JJ-A5.</title>
        <authorList>
            <person name="Lee H."/>
            <person name="Ka J.-O."/>
        </authorList>
    </citation>
    <scope>NUCLEOTIDE SEQUENCE [LARGE SCALE GENOMIC DNA]</scope>
    <source>
        <strain evidence="13">JJ-A5</strain>
    </source>
</reference>
<keyword evidence="8" id="KW-0961">Cell wall biogenesis/degradation</keyword>
<keyword evidence="4" id="KW-0067">ATP-binding</keyword>
<protein>
    <submittedName>
        <fullName evidence="12">UDP-N-acetylmuramate--alanine ligase</fullName>
    </submittedName>
</protein>
<dbReference type="SUPFAM" id="SSF53623">
    <property type="entry name" value="MurD-like peptide ligases, catalytic domain"/>
    <property type="match status" value="1"/>
</dbReference>
<evidence type="ECO:0000256" key="3">
    <source>
        <dbReference type="ARBA" id="ARBA00022741"/>
    </source>
</evidence>
<dbReference type="PANTHER" id="PTHR43445:SF3">
    <property type="entry name" value="UDP-N-ACETYLMURAMATE--L-ALANINE LIGASE"/>
    <property type="match status" value="1"/>
</dbReference>
<dbReference type="OrthoDB" id="9804126at2"/>
<feature type="domain" description="Mur ligase N-terminal catalytic" evidence="9">
    <location>
        <begin position="9"/>
        <end position="108"/>
    </location>
</feature>
<dbReference type="Pfam" id="PF01225">
    <property type="entry name" value="Mur_ligase"/>
    <property type="match status" value="1"/>
</dbReference>
<feature type="domain" description="Mur ligase C-terminal" evidence="10">
    <location>
        <begin position="318"/>
        <end position="450"/>
    </location>
</feature>
<evidence type="ECO:0000313" key="13">
    <source>
        <dbReference type="Proteomes" id="UP000182063"/>
    </source>
</evidence>
<keyword evidence="3" id="KW-0547">Nucleotide-binding</keyword>
<evidence type="ECO:0000256" key="4">
    <source>
        <dbReference type="ARBA" id="ARBA00022840"/>
    </source>
</evidence>
<evidence type="ECO:0000256" key="8">
    <source>
        <dbReference type="ARBA" id="ARBA00023316"/>
    </source>
</evidence>
<keyword evidence="5" id="KW-0133">Cell shape</keyword>
<dbReference type="KEGG" id="sphj:BSL82_07075"/>
<dbReference type="InterPro" id="IPR000713">
    <property type="entry name" value="Mur_ligase_N"/>
</dbReference>
<dbReference type="GO" id="GO:0016881">
    <property type="term" value="F:acid-amino acid ligase activity"/>
    <property type="evidence" value="ECO:0007669"/>
    <property type="project" value="InterPro"/>
</dbReference>
<evidence type="ECO:0000256" key="7">
    <source>
        <dbReference type="ARBA" id="ARBA00023306"/>
    </source>
</evidence>
<dbReference type="GO" id="GO:0071555">
    <property type="term" value="P:cell wall organization"/>
    <property type="evidence" value="ECO:0007669"/>
    <property type="project" value="UniProtKB-KW"/>
</dbReference>
<keyword evidence="6" id="KW-0573">Peptidoglycan synthesis</keyword>
<dbReference type="RefSeq" id="WP_072596651.1">
    <property type="nucleotide sequence ID" value="NZ_CP018221.1"/>
</dbReference>
<dbReference type="SUPFAM" id="SSF53244">
    <property type="entry name" value="MurD-like peptide ligases, peptide-binding domain"/>
    <property type="match status" value="1"/>
</dbReference>
<dbReference type="GO" id="GO:0005524">
    <property type="term" value="F:ATP binding"/>
    <property type="evidence" value="ECO:0007669"/>
    <property type="project" value="UniProtKB-KW"/>
</dbReference>
<evidence type="ECO:0000256" key="6">
    <source>
        <dbReference type="ARBA" id="ARBA00022984"/>
    </source>
</evidence>
<evidence type="ECO:0000256" key="1">
    <source>
        <dbReference type="ARBA" id="ARBA00022598"/>
    </source>
</evidence>
<dbReference type="GO" id="GO:0051301">
    <property type="term" value="P:cell division"/>
    <property type="evidence" value="ECO:0007669"/>
    <property type="project" value="UniProtKB-KW"/>
</dbReference>
<dbReference type="STRING" id="1921510.BSL82_07075"/>
<dbReference type="Gene3D" id="3.40.50.720">
    <property type="entry name" value="NAD(P)-binding Rossmann-like Domain"/>
    <property type="match status" value="1"/>
</dbReference>
<keyword evidence="1 12" id="KW-0436">Ligase</keyword>
<dbReference type="Proteomes" id="UP000182063">
    <property type="component" value="Chromosome"/>
</dbReference>
<evidence type="ECO:0000313" key="12">
    <source>
        <dbReference type="EMBL" id="API59099.1"/>
    </source>
</evidence>